<gene>
    <name evidence="2" type="ORF">FB471_4657</name>
</gene>
<name>A0A542DP58_AMYCI</name>
<protein>
    <submittedName>
        <fullName evidence="2">Uncharacterized protein</fullName>
    </submittedName>
</protein>
<organism evidence="2 3">
    <name type="scientific">Amycolatopsis cihanbeyliensis</name>
    <dbReference type="NCBI Taxonomy" id="1128664"/>
    <lineage>
        <taxon>Bacteria</taxon>
        <taxon>Bacillati</taxon>
        <taxon>Actinomycetota</taxon>
        <taxon>Actinomycetes</taxon>
        <taxon>Pseudonocardiales</taxon>
        <taxon>Pseudonocardiaceae</taxon>
        <taxon>Amycolatopsis</taxon>
    </lineage>
</organism>
<comment type="caution">
    <text evidence="2">The sequence shown here is derived from an EMBL/GenBank/DDBJ whole genome shotgun (WGS) entry which is preliminary data.</text>
</comment>
<evidence type="ECO:0000313" key="3">
    <source>
        <dbReference type="Proteomes" id="UP000320876"/>
    </source>
</evidence>
<sequence>MNEYLTFVLDAATNPETAGDERQRLRERLTRAGLLASPGAPRERPDPEAVARAGRAAASGTPLSDLVSEGRGEY</sequence>
<reference evidence="2 3" key="1">
    <citation type="submission" date="2019-06" db="EMBL/GenBank/DDBJ databases">
        <title>Sequencing the genomes of 1000 actinobacteria strains.</title>
        <authorList>
            <person name="Klenk H.-P."/>
        </authorList>
    </citation>
    <scope>NUCLEOTIDE SEQUENCE [LARGE SCALE GENOMIC DNA]</scope>
    <source>
        <strain evidence="2 3">DSM 45679</strain>
    </source>
</reference>
<proteinExistence type="predicted"/>
<dbReference type="EMBL" id="VFML01000001">
    <property type="protein sequence ID" value="TQJ04847.1"/>
    <property type="molecule type" value="Genomic_DNA"/>
</dbReference>
<evidence type="ECO:0000256" key="1">
    <source>
        <dbReference type="SAM" id="MobiDB-lite"/>
    </source>
</evidence>
<dbReference type="Proteomes" id="UP000320876">
    <property type="component" value="Unassembled WGS sequence"/>
</dbReference>
<feature type="region of interest" description="Disordered" evidence="1">
    <location>
        <begin position="34"/>
        <end position="74"/>
    </location>
</feature>
<evidence type="ECO:0000313" key="2">
    <source>
        <dbReference type="EMBL" id="TQJ04847.1"/>
    </source>
</evidence>
<accession>A0A542DP58</accession>
<dbReference type="AlphaFoldDB" id="A0A542DP58"/>
<keyword evidence="3" id="KW-1185">Reference proteome</keyword>